<protein>
    <submittedName>
        <fullName evidence="10">Translocation protein</fullName>
    </submittedName>
</protein>
<evidence type="ECO:0000256" key="7">
    <source>
        <dbReference type="ARBA" id="ARBA00022989"/>
    </source>
</evidence>
<reference evidence="10 11" key="1">
    <citation type="submission" date="2014-03" db="EMBL/GenBank/DDBJ databases">
        <title>Bradyrhizobium valentinum sp. nov., isolated from effective nodules of Lupinus mariae-josephae, a lupine endemic of basic-lime soils in Eastern Spain.</title>
        <authorList>
            <person name="Duran D."/>
            <person name="Rey L."/>
            <person name="Navarro A."/>
            <person name="Busquets A."/>
            <person name="Imperial J."/>
            <person name="Ruiz-Argueso T."/>
        </authorList>
    </citation>
    <scope>NUCLEOTIDE SEQUENCE [LARGE SCALE GENOMIC DNA]</scope>
    <source>
        <strain evidence="10 11">LmjM3</strain>
    </source>
</reference>
<keyword evidence="8 9" id="KW-0472">Membrane</keyword>
<dbReference type="Proteomes" id="UP000051913">
    <property type="component" value="Unassembled WGS sequence"/>
</dbReference>
<dbReference type="GO" id="GO:0005886">
    <property type="term" value="C:plasma membrane"/>
    <property type="evidence" value="ECO:0007669"/>
    <property type="project" value="UniProtKB-SubCell"/>
</dbReference>
<keyword evidence="6 9" id="KW-0812">Transmembrane</keyword>
<dbReference type="InterPro" id="IPR001712">
    <property type="entry name" value="T3SS_FHIPEP"/>
</dbReference>
<evidence type="ECO:0000256" key="8">
    <source>
        <dbReference type="ARBA" id="ARBA00023136"/>
    </source>
</evidence>
<dbReference type="Gene3D" id="3.40.50.12790">
    <property type="entry name" value="FHIPEP family, domain 4"/>
    <property type="match status" value="1"/>
</dbReference>
<dbReference type="InterPro" id="IPR042193">
    <property type="entry name" value="FHIPEP_3"/>
</dbReference>
<dbReference type="OrthoDB" id="9759185at2"/>
<feature type="transmembrane region" description="Helical" evidence="9">
    <location>
        <begin position="90"/>
        <end position="113"/>
    </location>
</feature>
<keyword evidence="3" id="KW-0813">Transport</keyword>
<dbReference type="PROSITE" id="PS00994">
    <property type="entry name" value="FHIPEP"/>
    <property type="match status" value="1"/>
</dbReference>
<feature type="transmembrane region" description="Helical" evidence="9">
    <location>
        <begin position="223"/>
        <end position="245"/>
    </location>
</feature>
<dbReference type="InterPro" id="IPR006302">
    <property type="entry name" value="T3SS_HrcV"/>
</dbReference>
<evidence type="ECO:0000313" key="11">
    <source>
        <dbReference type="Proteomes" id="UP000051913"/>
    </source>
</evidence>
<evidence type="ECO:0000256" key="3">
    <source>
        <dbReference type="ARBA" id="ARBA00022448"/>
    </source>
</evidence>
<organism evidence="10 11">
    <name type="scientific">Bradyrhizobium valentinum</name>
    <dbReference type="NCBI Taxonomy" id="1518501"/>
    <lineage>
        <taxon>Bacteria</taxon>
        <taxon>Pseudomonadati</taxon>
        <taxon>Pseudomonadota</taxon>
        <taxon>Alphaproteobacteria</taxon>
        <taxon>Hyphomicrobiales</taxon>
        <taxon>Nitrobacteraceae</taxon>
        <taxon>Bradyrhizobium</taxon>
    </lineage>
</organism>
<evidence type="ECO:0000256" key="1">
    <source>
        <dbReference type="ARBA" id="ARBA00004429"/>
    </source>
</evidence>
<evidence type="ECO:0000256" key="4">
    <source>
        <dbReference type="ARBA" id="ARBA00022475"/>
    </source>
</evidence>
<feature type="transmembrane region" description="Helical" evidence="9">
    <location>
        <begin position="266"/>
        <end position="295"/>
    </location>
</feature>
<dbReference type="InterPro" id="IPR042194">
    <property type="entry name" value="FHIPEP_1"/>
</dbReference>
<evidence type="ECO:0000313" key="10">
    <source>
        <dbReference type="EMBL" id="KRQ95036.1"/>
    </source>
</evidence>
<evidence type="ECO:0000256" key="9">
    <source>
        <dbReference type="SAM" id="Phobius"/>
    </source>
</evidence>
<evidence type="ECO:0000256" key="5">
    <source>
        <dbReference type="ARBA" id="ARBA00022519"/>
    </source>
</evidence>
<dbReference type="PANTHER" id="PTHR30161">
    <property type="entry name" value="FLAGELLAR EXPORT PROTEIN, MEMBRANE FLHA SUBUNIT-RELATED"/>
    <property type="match status" value="1"/>
</dbReference>
<dbReference type="PIRSF" id="PIRSF005419">
    <property type="entry name" value="FlhA"/>
    <property type="match status" value="1"/>
</dbReference>
<dbReference type="STRING" id="1518501.CQ10_30125"/>
<feature type="transmembrane region" description="Helical" evidence="9">
    <location>
        <begin position="182"/>
        <end position="203"/>
    </location>
</feature>
<dbReference type="PRINTS" id="PR00949">
    <property type="entry name" value="TYPE3IMAPROT"/>
</dbReference>
<evidence type="ECO:0000256" key="2">
    <source>
        <dbReference type="ARBA" id="ARBA00008835"/>
    </source>
</evidence>
<dbReference type="PANTHER" id="PTHR30161:SF2">
    <property type="entry name" value="INVASION PROTEIN INVA"/>
    <property type="match status" value="1"/>
</dbReference>
<accession>A0A0R3KP95</accession>
<dbReference type="Gene3D" id="3.40.30.60">
    <property type="entry name" value="FHIPEP family, domain 1"/>
    <property type="match status" value="1"/>
</dbReference>
<dbReference type="NCBIfam" id="TIGR01399">
    <property type="entry name" value="hrcV"/>
    <property type="match status" value="1"/>
</dbReference>
<dbReference type="InterPro" id="IPR042196">
    <property type="entry name" value="FHIPEP_4"/>
</dbReference>
<dbReference type="InterPro" id="IPR025505">
    <property type="entry name" value="FHIPEP_CS"/>
</dbReference>
<sequence>MIALVLVLTVAMMVLPMPLLLVDLLIGFNLGFAVLLLMVSLYVLSPLEFSTLPGIILLSTVFRLALTITTTRLILTQANAGDIVRTFGEFVIAGSVLVGLVVFLIVTIVQFIVIAKGAERVAEVGARFILDALPGKQMAIDAELRNGDIDQAEARRRRGRLEQESQLYGAMDGAMKFVKGDAIAGLVVIVVNLIGGIAVGTLSRGMPFVQAVREYALLTIGDALISQIPALMLSITAATVVTRVTGDSKLDLGRDIAGQLSADRRALRLAAIVLLAMGLVPGFPTAVFVVLALAFGAASLVAGTRSTAGDEDAAISRDGMGAAADVRAGAPQRMREIRQAAPAEAPPVVILLSDNLRPIAETQNLRTKIDESRASLANTLGILMPDVGIVFDSSLGPSRFRIEVEGVPVEEAHADPQRLLLCDDPVNLELAGIPAQTDGDAKSSGQIWIDTVHESSLLAAGIGYQDCTDVVATRMREVLARNAARFIGIQETRALLTRLEGRYGDLVKEVTRTTPVQRMADVLRRLVDEGVSVSNPRLVLEALAEWGEREANVVLLTEYVRAALKRQICHKYANAHRIVPAYLIERAAEDTIRGAVRDTAVGPYLVLDDKVSEGLLDRVRRIGANAHSDHNRPVILTSMDIRRFVRGFLIRNGLDIPVLSYQELAGDFTIQPIGTIGLAGSFGSDSAPRSGSFPQGVVPAVG</sequence>
<keyword evidence="4" id="KW-1003">Cell membrane</keyword>
<feature type="transmembrane region" description="Helical" evidence="9">
    <location>
        <begin position="26"/>
        <end position="44"/>
    </location>
</feature>
<feature type="transmembrane region" description="Helical" evidence="9">
    <location>
        <begin position="56"/>
        <end position="75"/>
    </location>
</feature>
<comment type="subcellular location">
    <subcellularLocation>
        <location evidence="1">Cell inner membrane</location>
        <topology evidence="1">Multi-pass membrane protein</topology>
    </subcellularLocation>
</comment>
<proteinExistence type="inferred from homology"/>
<keyword evidence="7 9" id="KW-1133">Transmembrane helix</keyword>
<evidence type="ECO:0000256" key="6">
    <source>
        <dbReference type="ARBA" id="ARBA00022692"/>
    </source>
</evidence>
<dbReference type="AlphaFoldDB" id="A0A0R3KP95"/>
<gene>
    <name evidence="10" type="ORF">CP49_32465</name>
</gene>
<dbReference type="Gene3D" id="1.10.8.540">
    <property type="entry name" value="FHIPEP family, domain 3"/>
    <property type="match status" value="1"/>
</dbReference>
<comment type="similarity">
    <text evidence="2">Belongs to the FHIPEP (flagella/HR/invasion proteins export pore) family.</text>
</comment>
<dbReference type="EMBL" id="LLXX01000207">
    <property type="protein sequence ID" value="KRQ95036.1"/>
    <property type="molecule type" value="Genomic_DNA"/>
</dbReference>
<keyword evidence="11" id="KW-1185">Reference proteome</keyword>
<name>A0A0R3KP95_9BRAD</name>
<keyword evidence="5" id="KW-0997">Cell inner membrane</keyword>
<comment type="caution">
    <text evidence="10">The sequence shown here is derived from an EMBL/GenBank/DDBJ whole genome shotgun (WGS) entry which is preliminary data.</text>
</comment>
<dbReference type="Pfam" id="PF00771">
    <property type="entry name" value="FHIPEP"/>
    <property type="match status" value="1"/>
</dbReference>
<dbReference type="GO" id="GO:0009306">
    <property type="term" value="P:protein secretion"/>
    <property type="evidence" value="ECO:0007669"/>
    <property type="project" value="InterPro"/>
</dbReference>